<dbReference type="EMBL" id="NQMC01000083">
    <property type="protein sequence ID" value="TYD40886.1"/>
    <property type="molecule type" value="Genomic_DNA"/>
</dbReference>
<reference evidence="1 2" key="1">
    <citation type="submission" date="2017-08" db="EMBL/GenBank/DDBJ databases">
        <title>Aeromonas veronii bv sobria strain NS22 whole genome sequencing.</title>
        <authorList>
            <person name="Katharios P."/>
            <person name="Ha V.Q."/>
            <person name="Smyrli M."/>
        </authorList>
    </citation>
    <scope>NUCLEOTIDE SEQUENCE [LARGE SCALE GENOMIC DNA]</scope>
    <source>
        <strain evidence="1 2">NS22</strain>
    </source>
</reference>
<proteinExistence type="predicted"/>
<dbReference type="InterPro" id="IPR035958">
    <property type="entry name" value="SecB-like_sf"/>
</dbReference>
<gene>
    <name evidence="1" type="ORF">CJF24_19690</name>
</gene>
<evidence type="ECO:0000313" key="2">
    <source>
        <dbReference type="Proteomes" id="UP000323129"/>
    </source>
</evidence>
<dbReference type="Proteomes" id="UP000323129">
    <property type="component" value="Unassembled WGS sequence"/>
</dbReference>
<keyword evidence="2" id="KW-1185">Reference proteome</keyword>
<dbReference type="RefSeq" id="WP_095592511.1">
    <property type="nucleotide sequence ID" value="NZ_NMUR01000078.1"/>
</dbReference>
<sequence length="161" mass="18561">MAKANKVLQEAIDALVIKDVYLHSSHAACLDDFDPKYFGDMDSLQVQQMHIVEQSQLLTLDGGQDLLRVFIRMGTRWIQPVTEGEHDEESEPQIKAIIEADFVAEYQVKTALSQECIDAFSLQNASYHVWPYWREYLCSQCERMRLPRVVLPTMQVPQSNK</sequence>
<comment type="caution">
    <text evidence="1">The sequence shown here is derived from an EMBL/GenBank/DDBJ whole genome shotgun (WGS) entry which is preliminary data.</text>
</comment>
<organism evidence="1 2">
    <name type="scientific">Aeromonas veronii</name>
    <dbReference type="NCBI Taxonomy" id="654"/>
    <lineage>
        <taxon>Bacteria</taxon>
        <taxon>Pseudomonadati</taxon>
        <taxon>Pseudomonadota</taxon>
        <taxon>Gammaproteobacteria</taxon>
        <taxon>Aeromonadales</taxon>
        <taxon>Aeromonadaceae</taxon>
        <taxon>Aeromonas</taxon>
    </lineage>
</organism>
<protein>
    <submittedName>
        <fullName evidence="1">Preprotein translocase subunit SecB</fullName>
    </submittedName>
</protein>
<dbReference type="GeneID" id="47845042"/>
<name>A0ABY3MGS2_AERVE</name>
<evidence type="ECO:0000313" key="1">
    <source>
        <dbReference type="EMBL" id="TYD40886.1"/>
    </source>
</evidence>
<accession>A0ABY3MGS2</accession>
<dbReference type="SUPFAM" id="SSF54611">
    <property type="entry name" value="SecB-like"/>
    <property type="match status" value="1"/>
</dbReference>